<gene>
    <name evidence="1" type="ORF">HC246_00200</name>
</gene>
<reference evidence="1 2" key="1">
    <citation type="submission" date="2020-03" db="EMBL/GenBank/DDBJ databases">
        <title>Draft Genome Sequence of 2-Methylisoborneol Producing Pseudanabaena yagii Strain GIHE-NHR1 Isolated from North Han River in South Korea.</title>
        <authorList>
            <person name="Jeong J."/>
        </authorList>
    </citation>
    <scope>NUCLEOTIDE SEQUENCE [LARGE SCALE GENOMIC DNA]</scope>
    <source>
        <strain evidence="1 2">GIHE-NHR1</strain>
    </source>
</reference>
<proteinExistence type="predicted"/>
<accession>A0ABX1LRF0</accession>
<evidence type="ECO:0000313" key="1">
    <source>
        <dbReference type="EMBL" id="NMF56487.1"/>
    </source>
</evidence>
<name>A0ABX1LRF0_9CYAN</name>
<sequence length="67" mass="7907">MDSYQETEYVLSNSILMQQIRQFQDNARKSSINQLSQSIDFEYLVSNIYSFDDENIYIIAIGGHYEE</sequence>
<dbReference type="RefSeq" id="WP_169361629.1">
    <property type="nucleotide sequence ID" value="NZ_JAAVJL010000001.1"/>
</dbReference>
<comment type="caution">
    <text evidence="1">The sequence shown here is derived from an EMBL/GenBank/DDBJ whole genome shotgun (WGS) entry which is preliminary data.</text>
</comment>
<keyword evidence="2" id="KW-1185">Reference proteome</keyword>
<dbReference type="Proteomes" id="UP000738376">
    <property type="component" value="Unassembled WGS sequence"/>
</dbReference>
<organism evidence="1 2">
    <name type="scientific">Pseudanabaena yagii GIHE-NHR1</name>
    <dbReference type="NCBI Taxonomy" id="2722753"/>
    <lineage>
        <taxon>Bacteria</taxon>
        <taxon>Bacillati</taxon>
        <taxon>Cyanobacteriota</taxon>
        <taxon>Cyanophyceae</taxon>
        <taxon>Pseudanabaenales</taxon>
        <taxon>Pseudanabaenaceae</taxon>
        <taxon>Pseudanabaena</taxon>
        <taxon>Pseudanabaena yagii</taxon>
    </lineage>
</organism>
<evidence type="ECO:0000313" key="2">
    <source>
        <dbReference type="Proteomes" id="UP000738376"/>
    </source>
</evidence>
<protein>
    <submittedName>
        <fullName evidence="1">Uncharacterized protein</fullName>
    </submittedName>
</protein>
<dbReference type="EMBL" id="JAAVJL010000001">
    <property type="protein sequence ID" value="NMF56487.1"/>
    <property type="molecule type" value="Genomic_DNA"/>
</dbReference>